<accession>A0A517NA74</accession>
<evidence type="ECO:0000313" key="2">
    <source>
        <dbReference type="Proteomes" id="UP000318538"/>
    </source>
</evidence>
<dbReference type="Proteomes" id="UP000318538">
    <property type="component" value="Chromosome"/>
</dbReference>
<sequence length="45" mass="5059">MGGTLLRDWFQSNGSVLSEVHVDVHSPNEIRIYTHEEAVSQKSFG</sequence>
<gene>
    <name evidence="1" type="ORF">K227x_24190</name>
</gene>
<proteinExistence type="predicted"/>
<reference evidence="1 2" key="1">
    <citation type="submission" date="2019-02" db="EMBL/GenBank/DDBJ databases">
        <title>Deep-cultivation of Planctomycetes and their phenomic and genomic characterization uncovers novel biology.</title>
        <authorList>
            <person name="Wiegand S."/>
            <person name="Jogler M."/>
            <person name="Boedeker C."/>
            <person name="Pinto D."/>
            <person name="Vollmers J."/>
            <person name="Rivas-Marin E."/>
            <person name="Kohn T."/>
            <person name="Peeters S.H."/>
            <person name="Heuer A."/>
            <person name="Rast P."/>
            <person name="Oberbeckmann S."/>
            <person name="Bunk B."/>
            <person name="Jeske O."/>
            <person name="Meyerdierks A."/>
            <person name="Storesund J.E."/>
            <person name="Kallscheuer N."/>
            <person name="Luecker S."/>
            <person name="Lage O.M."/>
            <person name="Pohl T."/>
            <person name="Merkel B.J."/>
            <person name="Hornburger P."/>
            <person name="Mueller R.-W."/>
            <person name="Bruemmer F."/>
            <person name="Labrenz M."/>
            <person name="Spormann A.M."/>
            <person name="Op den Camp H."/>
            <person name="Overmann J."/>
            <person name="Amann R."/>
            <person name="Jetten M.S.M."/>
            <person name="Mascher T."/>
            <person name="Medema M.H."/>
            <person name="Devos D.P."/>
            <person name="Kaster A.-K."/>
            <person name="Ovreas L."/>
            <person name="Rohde M."/>
            <person name="Galperin M.Y."/>
            <person name="Jogler C."/>
        </authorList>
    </citation>
    <scope>NUCLEOTIDE SEQUENCE [LARGE SCALE GENOMIC DNA]</scope>
    <source>
        <strain evidence="1 2">K22_7</strain>
    </source>
</reference>
<keyword evidence="2" id="KW-1185">Reference proteome</keyword>
<protein>
    <submittedName>
        <fullName evidence="1">Uncharacterized protein</fullName>
    </submittedName>
</protein>
<name>A0A517NA74_9BACT</name>
<organism evidence="1 2">
    <name type="scientific">Rubripirellula lacrimiformis</name>
    <dbReference type="NCBI Taxonomy" id="1930273"/>
    <lineage>
        <taxon>Bacteria</taxon>
        <taxon>Pseudomonadati</taxon>
        <taxon>Planctomycetota</taxon>
        <taxon>Planctomycetia</taxon>
        <taxon>Pirellulales</taxon>
        <taxon>Pirellulaceae</taxon>
        <taxon>Rubripirellula</taxon>
    </lineage>
</organism>
<evidence type="ECO:0000313" key="1">
    <source>
        <dbReference type="EMBL" id="QDT04033.1"/>
    </source>
</evidence>
<dbReference type="KEGG" id="rlc:K227x_24190"/>
<dbReference type="EMBL" id="CP036525">
    <property type="protein sequence ID" value="QDT04033.1"/>
    <property type="molecule type" value="Genomic_DNA"/>
</dbReference>
<dbReference type="AlphaFoldDB" id="A0A517NA74"/>